<dbReference type="AlphaFoldDB" id="A0A4Q1DB33"/>
<comment type="catalytic activity">
    <reaction evidence="1">
        <text>GDP-alpha-D-mannose + H2O = alpha-D-mannose 1-phosphate + GMP + 2 H(+)</text>
        <dbReference type="Rhea" id="RHEA:27978"/>
        <dbReference type="ChEBI" id="CHEBI:15377"/>
        <dbReference type="ChEBI" id="CHEBI:15378"/>
        <dbReference type="ChEBI" id="CHEBI:57527"/>
        <dbReference type="ChEBI" id="CHEBI:58115"/>
        <dbReference type="ChEBI" id="CHEBI:58409"/>
    </reaction>
</comment>
<evidence type="ECO:0000256" key="2">
    <source>
        <dbReference type="ARBA" id="ARBA00001946"/>
    </source>
</evidence>
<dbReference type="InterPro" id="IPR000086">
    <property type="entry name" value="NUDIX_hydrolase_dom"/>
</dbReference>
<accession>A0A4Q1DB33</accession>
<evidence type="ECO:0000256" key="1">
    <source>
        <dbReference type="ARBA" id="ARBA00000847"/>
    </source>
</evidence>
<dbReference type="Gene3D" id="3.90.79.10">
    <property type="entry name" value="Nucleoside Triphosphate Pyrophosphohydrolase"/>
    <property type="match status" value="1"/>
</dbReference>
<comment type="cofactor">
    <cofactor evidence="2">
        <name>Mg(2+)</name>
        <dbReference type="ChEBI" id="CHEBI:18420"/>
    </cofactor>
</comment>
<reference evidence="9 10" key="1">
    <citation type="submission" date="2019-01" db="EMBL/GenBank/DDBJ databases">
        <title>Filimonas sp. strain TTM-71.</title>
        <authorList>
            <person name="Chen W.-M."/>
        </authorList>
    </citation>
    <scope>NUCLEOTIDE SEQUENCE [LARGE SCALE GENOMIC DNA]</scope>
    <source>
        <strain evidence="9 10">TTM-71</strain>
    </source>
</reference>
<comment type="similarity">
    <text evidence="3">Belongs to the Nudix hydrolase family. NudK subfamily.</text>
</comment>
<dbReference type="InterPro" id="IPR015797">
    <property type="entry name" value="NUDIX_hydrolase-like_dom_sf"/>
</dbReference>
<keyword evidence="10" id="KW-1185">Reference proteome</keyword>
<keyword evidence="5 9" id="KW-0378">Hydrolase</keyword>
<evidence type="ECO:0000256" key="7">
    <source>
        <dbReference type="ARBA" id="ARBA00032272"/>
    </source>
</evidence>
<dbReference type="Proteomes" id="UP000290545">
    <property type="component" value="Unassembled WGS sequence"/>
</dbReference>
<dbReference type="SUPFAM" id="SSF55811">
    <property type="entry name" value="Nudix"/>
    <property type="match status" value="1"/>
</dbReference>
<dbReference type="EMBL" id="SDHZ01000001">
    <property type="protein sequence ID" value="RXK86490.1"/>
    <property type="molecule type" value="Genomic_DNA"/>
</dbReference>
<dbReference type="PANTHER" id="PTHR11839:SF18">
    <property type="entry name" value="NUDIX HYDROLASE DOMAIN-CONTAINING PROTEIN"/>
    <property type="match status" value="1"/>
</dbReference>
<dbReference type="GO" id="GO:0016787">
    <property type="term" value="F:hydrolase activity"/>
    <property type="evidence" value="ECO:0007669"/>
    <property type="project" value="UniProtKB-KW"/>
</dbReference>
<evidence type="ECO:0000256" key="3">
    <source>
        <dbReference type="ARBA" id="ARBA00007275"/>
    </source>
</evidence>
<dbReference type="GO" id="GO:0019693">
    <property type="term" value="P:ribose phosphate metabolic process"/>
    <property type="evidence" value="ECO:0007669"/>
    <property type="project" value="TreeGrafter"/>
</dbReference>
<evidence type="ECO:0000313" key="9">
    <source>
        <dbReference type="EMBL" id="RXK86490.1"/>
    </source>
</evidence>
<proteinExistence type="inferred from homology"/>
<feature type="domain" description="Nudix hydrolase" evidence="8">
    <location>
        <begin position="43"/>
        <end position="182"/>
    </location>
</feature>
<dbReference type="OrthoDB" id="9806150at2"/>
<dbReference type="RefSeq" id="WP_129002239.1">
    <property type="nucleotide sequence ID" value="NZ_SDHZ01000001.1"/>
</dbReference>
<evidence type="ECO:0000256" key="5">
    <source>
        <dbReference type="ARBA" id="ARBA00022801"/>
    </source>
</evidence>
<evidence type="ECO:0000313" key="10">
    <source>
        <dbReference type="Proteomes" id="UP000290545"/>
    </source>
</evidence>
<dbReference type="PROSITE" id="PS51462">
    <property type="entry name" value="NUDIX"/>
    <property type="match status" value="1"/>
</dbReference>
<dbReference type="CDD" id="cd03424">
    <property type="entry name" value="NUDIX_ADPRase_Nudt5_UGPPase_Nudt14"/>
    <property type="match status" value="1"/>
</dbReference>
<sequence>MSDVLNWKTLSSEYIFKDRWLTARKDTCKTPSGKIVDPYYVLEYTDWATALPLTEDGKVIMVKQFRQALGEVCIELPGGCVDDTDDTHEDAIRRELLEETGYAFETVHYLGRTSANPSTNSNLMHMFVATGGKKVQDQHLDENEEIEILELEWSEFLQLLEEKRIVQAMHMSTIFYAMRYLDKLGYK</sequence>
<dbReference type="Pfam" id="PF00293">
    <property type="entry name" value="NUDIX"/>
    <property type="match status" value="1"/>
</dbReference>
<evidence type="ECO:0000256" key="6">
    <source>
        <dbReference type="ARBA" id="ARBA00032162"/>
    </source>
</evidence>
<dbReference type="PANTHER" id="PTHR11839">
    <property type="entry name" value="UDP/ADP-SUGAR PYROPHOSPHATASE"/>
    <property type="match status" value="1"/>
</dbReference>
<name>A0A4Q1DB33_9BACT</name>
<evidence type="ECO:0000256" key="4">
    <source>
        <dbReference type="ARBA" id="ARBA00016377"/>
    </source>
</evidence>
<protein>
    <recommendedName>
        <fullName evidence="4">GDP-mannose pyrophosphatase</fullName>
    </recommendedName>
    <alternativeName>
        <fullName evidence="6">GDP-mannose hydrolase</fullName>
    </alternativeName>
    <alternativeName>
        <fullName evidence="7">GDPMK</fullName>
    </alternativeName>
</protein>
<dbReference type="GO" id="GO:0006753">
    <property type="term" value="P:nucleoside phosphate metabolic process"/>
    <property type="evidence" value="ECO:0007669"/>
    <property type="project" value="TreeGrafter"/>
</dbReference>
<evidence type="ECO:0000259" key="8">
    <source>
        <dbReference type="PROSITE" id="PS51462"/>
    </source>
</evidence>
<organism evidence="9 10">
    <name type="scientific">Filimonas effusa</name>
    <dbReference type="NCBI Taxonomy" id="2508721"/>
    <lineage>
        <taxon>Bacteria</taxon>
        <taxon>Pseudomonadati</taxon>
        <taxon>Bacteroidota</taxon>
        <taxon>Chitinophagia</taxon>
        <taxon>Chitinophagales</taxon>
        <taxon>Chitinophagaceae</taxon>
        <taxon>Filimonas</taxon>
    </lineage>
</organism>
<comment type="caution">
    <text evidence="9">The sequence shown here is derived from an EMBL/GenBank/DDBJ whole genome shotgun (WGS) entry which is preliminary data.</text>
</comment>
<gene>
    <name evidence="9" type="ORF">ESB13_06695</name>
</gene>